<dbReference type="RefSeq" id="WP_015327108.1">
    <property type="nucleotide sequence ID" value="NC_019978.1"/>
</dbReference>
<dbReference type="NCBIfam" id="TIGR03167">
    <property type="entry name" value="tRNA_sel_U_synt"/>
    <property type="match status" value="1"/>
</dbReference>
<dbReference type="Pfam" id="PF26341">
    <property type="entry name" value="AAA_SelU"/>
    <property type="match status" value="1"/>
</dbReference>
<name>L0K8Q7_HALHC</name>
<dbReference type="Gene3D" id="3.40.250.10">
    <property type="entry name" value="Rhodanese-like domain"/>
    <property type="match status" value="1"/>
</dbReference>
<dbReference type="InterPro" id="IPR027417">
    <property type="entry name" value="P-loop_NTPase"/>
</dbReference>
<dbReference type="PROSITE" id="PS50206">
    <property type="entry name" value="RHODANESE_3"/>
    <property type="match status" value="1"/>
</dbReference>
<dbReference type="AlphaFoldDB" id="L0K8Q7"/>
<dbReference type="eggNOG" id="COG2603">
    <property type="taxonomic scope" value="Bacteria"/>
</dbReference>
<reference evidence="4" key="1">
    <citation type="submission" date="2012-02" db="EMBL/GenBank/DDBJ databases">
        <title>The complete genome of Halobacteroides halobius DSM 5150.</title>
        <authorList>
            <person name="Lucas S."/>
            <person name="Copeland A."/>
            <person name="Lapidus A."/>
            <person name="Glavina del Rio T."/>
            <person name="Dalin E."/>
            <person name="Tice H."/>
            <person name="Bruce D."/>
            <person name="Goodwin L."/>
            <person name="Pitluck S."/>
            <person name="Peters L."/>
            <person name="Mikhailova N."/>
            <person name="Gu W."/>
            <person name="Kyrpides N."/>
            <person name="Mavromatis K."/>
            <person name="Ivanova N."/>
            <person name="Brettin T."/>
            <person name="Detter J.C."/>
            <person name="Han C."/>
            <person name="Larimer F."/>
            <person name="Land M."/>
            <person name="Hauser L."/>
            <person name="Markowitz V."/>
            <person name="Cheng J.-F."/>
            <person name="Hugenholtz P."/>
            <person name="Woyke T."/>
            <person name="Wu D."/>
            <person name="Tindall B."/>
            <person name="Pomrenke H."/>
            <person name="Brambilla E."/>
            <person name="Klenk H.-P."/>
            <person name="Eisen J.A."/>
        </authorList>
    </citation>
    <scope>NUCLEOTIDE SEQUENCE [LARGE SCALE GENOMIC DNA]</scope>
    <source>
        <strain evidence="4">ATCC 35273 / DSM 5150 / MD-1</strain>
    </source>
</reference>
<dbReference type="InterPro" id="IPR036873">
    <property type="entry name" value="Rhodanese-like_dom_sf"/>
</dbReference>
<dbReference type="SUPFAM" id="SSF52821">
    <property type="entry name" value="Rhodanese/Cell cycle control phosphatase"/>
    <property type="match status" value="1"/>
</dbReference>
<dbReference type="PANTHER" id="PTHR30401">
    <property type="entry name" value="TRNA 2-SELENOURIDINE SYNTHASE"/>
    <property type="match status" value="1"/>
</dbReference>
<evidence type="ECO:0000256" key="1">
    <source>
        <dbReference type="ARBA" id="ARBA00023266"/>
    </source>
</evidence>
<evidence type="ECO:0000259" key="2">
    <source>
        <dbReference type="PROSITE" id="PS50206"/>
    </source>
</evidence>
<feature type="domain" description="Rhodanese" evidence="2">
    <location>
        <begin position="11"/>
        <end position="133"/>
    </location>
</feature>
<evidence type="ECO:0000313" key="3">
    <source>
        <dbReference type="EMBL" id="AGB41386.1"/>
    </source>
</evidence>
<dbReference type="SMART" id="SM00450">
    <property type="entry name" value="RHOD"/>
    <property type="match status" value="1"/>
</dbReference>
<dbReference type="STRING" id="748449.Halha_1441"/>
<keyword evidence="4" id="KW-1185">Reference proteome</keyword>
<proteinExistence type="predicted"/>
<dbReference type="GO" id="GO:0043828">
    <property type="term" value="F:tRNA 2-selenouridine synthase activity"/>
    <property type="evidence" value="ECO:0007669"/>
    <property type="project" value="InterPro"/>
</dbReference>
<dbReference type="InterPro" id="IPR001763">
    <property type="entry name" value="Rhodanese-like_dom"/>
</dbReference>
<dbReference type="PATRIC" id="fig|748449.3.peg.1395"/>
<protein>
    <submittedName>
        <fullName evidence="3">tRNA 2-selenouridine synthase</fullName>
    </submittedName>
</protein>
<accession>L0K8Q7</accession>
<dbReference type="SUPFAM" id="SSF52540">
    <property type="entry name" value="P-loop containing nucleoside triphosphate hydrolases"/>
    <property type="match status" value="1"/>
</dbReference>
<dbReference type="InterPro" id="IPR058840">
    <property type="entry name" value="AAA_SelU"/>
</dbReference>
<evidence type="ECO:0000313" key="4">
    <source>
        <dbReference type="Proteomes" id="UP000010880"/>
    </source>
</evidence>
<dbReference type="HOGENOM" id="CLU_043456_0_0_9"/>
<dbReference type="NCBIfam" id="NF008750">
    <property type="entry name" value="PRK11784.1-2"/>
    <property type="match status" value="1"/>
</dbReference>
<organism evidence="3 4">
    <name type="scientific">Halobacteroides halobius (strain ATCC 35273 / DSM 5150 / MD-1)</name>
    <dbReference type="NCBI Taxonomy" id="748449"/>
    <lineage>
        <taxon>Bacteria</taxon>
        <taxon>Bacillati</taxon>
        <taxon>Bacillota</taxon>
        <taxon>Clostridia</taxon>
        <taxon>Halanaerobiales</taxon>
        <taxon>Halobacteroidaceae</taxon>
        <taxon>Halobacteroides</taxon>
    </lineage>
</organism>
<gene>
    <name evidence="3" type="ordered locus">Halha_1441</name>
</gene>
<sequence length="355" mass="40280">MKSITYKETLDLKSTAYIDVRSPGEFNEATIPGAINLPIFDNQERAQVGTVYTQQSPAKARILGIEIVAPKLPDLVKKIQKLSKKYENLILFCARGGMRSESIGLVAKMAGFELYKLKGGYKAYRHFILDQLEEYKLDSKLLVIHGYTGVGKTKLLYQLQNLGIPIIDLEGLANHRGSAFSSIGLGEPTNQKQFDSLLWEKLNKINGVPIIAVESESKRVGISVIPDFFKEAMEEGIHILIDRSIDSRIDEIFSEYSETYNQNKKSFINRSLESISAIKKHLVKKIGKAGYQQLIKECKQGQFDDVIKTLLIKYYDPLYQHSLNKYQDKFTLKIKQDNLNQISQQITTFIDNSIN</sequence>
<dbReference type="EMBL" id="CP003359">
    <property type="protein sequence ID" value="AGB41386.1"/>
    <property type="molecule type" value="Genomic_DNA"/>
</dbReference>
<dbReference type="Proteomes" id="UP000010880">
    <property type="component" value="Chromosome"/>
</dbReference>
<dbReference type="Pfam" id="PF00581">
    <property type="entry name" value="Rhodanese"/>
    <property type="match status" value="1"/>
</dbReference>
<dbReference type="OrthoDB" id="9808735at2"/>
<keyword evidence="1" id="KW-0711">Selenium</keyword>
<dbReference type="GO" id="GO:0002098">
    <property type="term" value="P:tRNA wobble uridine modification"/>
    <property type="evidence" value="ECO:0007669"/>
    <property type="project" value="InterPro"/>
</dbReference>
<dbReference type="KEGG" id="hhl:Halha_1441"/>
<dbReference type="InterPro" id="IPR017582">
    <property type="entry name" value="SelU"/>
</dbReference>
<dbReference type="PANTHER" id="PTHR30401:SF0">
    <property type="entry name" value="TRNA 2-SELENOURIDINE SYNTHASE"/>
    <property type="match status" value="1"/>
</dbReference>